<proteinExistence type="predicted"/>
<sequence>MAALKLKSWPFPENQEAELIWFGSPFMDYKGNWRIRVAFRASSSGIKVVSYPWGTLPYLRIGQIYTNAVYDQIRPMSGSVFHFTINSLDQGTITNGFKLPKRLIDFGKNPELGLQNIIQYRTNGLTHCIPVIEFVRAMFINSRYLAYYFLQPHGLDLLVDKSHVQERTLHFNLSNRVPARLATDNNARHLSWIHTDPQIRSLWDSVYQNLFSQAIKNSPSNPSVLLRKGIPLEPTLPEVGPIEFHVRGVQFIDYVLVKEILAIGGFRHPSEEILFWHPSKKKRESSAGDKSVRFISGASTKDYVFNENSDYAKEDINQDVIETPPTIMKFINYPVLETRRHSVKQSNTGNEVIVSSGRGGKLTGEKEVSTQDSMEGGDTPPIDFQALETIPAHEAIGLEQFFQMIEILKKSFPVSVRMSVLRVPPGKRFSVCANGSRRTCAVVQVTYNGSTYYVVEVARPDDWSISTLILHPSDQISFRAIEYNIKQLLDGLVRKGGHWDQNVLDRCLGLTIDKLKHYQSDSSRDWTFRLVGKLV</sequence>
<dbReference type="Pfam" id="PF18623">
    <property type="entry name" value="TnsE_C"/>
    <property type="match status" value="1"/>
</dbReference>
<dbReference type="Proteomes" id="UP000310636">
    <property type="component" value="Unassembled WGS sequence"/>
</dbReference>
<dbReference type="EMBL" id="SSOB01000072">
    <property type="protein sequence ID" value="THF72735.1"/>
    <property type="molecule type" value="Genomic_DNA"/>
</dbReference>
<dbReference type="OrthoDB" id="2574939at2"/>
<evidence type="ECO:0000256" key="1">
    <source>
        <dbReference type="SAM" id="MobiDB-lite"/>
    </source>
</evidence>
<feature type="region of interest" description="Disordered" evidence="1">
    <location>
        <begin position="351"/>
        <end position="377"/>
    </location>
</feature>
<feature type="domain" description="TnsE C-terminal" evidence="2">
    <location>
        <begin position="399"/>
        <end position="523"/>
    </location>
</feature>
<dbReference type="AlphaFoldDB" id="A0A4S4BEU8"/>
<reference evidence="3 4" key="1">
    <citation type="submission" date="2019-04" db="EMBL/GenBank/DDBJ databases">
        <title>Cohnella sp. nov. isolated from preserved vegetables.</title>
        <authorList>
            <person name="Lin S.-Y."/>
            <person name="Hung M.-H."/>
            <person name="Young C.-C."/>
        </authorList>
    </citation>
    <scope>NUCLEOTIDE SEQUENCE [LARGE SCALE GENOMIC DNA]</scope>
    <source>
        <strain evidence="3 4">CC-MHH1044</strain>
    </source>
</reference>
<accession>A0A4S4BEU8</accession>
<comment type="caution">
    <text evidence="3">The sequence shown here is derived from an EMBL/GenBank/DDBJ whole genome shotgun (WGS) entry which is preliminary data.</text>
</comment>
<gene>
    <name evidence="3" type="ORF">E6C55_32125</name>
</gene>
<evidence type="ECO:0000313" key="4">
    <source>
        <dbReference type="Proteomes" id="UP000310636"/>
    </source>
</evidence>
<name>A0A4S4BEU8_9BACL</name>
<evidence type="ECO:0000259" key="2">
    <source>
        <dbReference type="Pfam" id="PF18623"/>
    </source>
</evidence>
<evidence type="ECO:0000313" key="3">
    <source>
        <dbReference type="EMBL" id="THF72735.1"/>
    </source>
</evidence>
<dbReference type="RefSeq" id="WP_136373926.1">
    <property type="nucleotide sequence ID" value="NZ_SSOB01000072.1"/>
</dbReference>
<dbReference type="InterPro" id="IPR041419">
    <property type="entry name" value="TnsE_C"/>
</dbReference>
<protein>
    <recommendedName>
        <fullName evidence="2">TnsE C-terminal domain-containing protein</fullName>
    </recommendedName>
</protein>
<organism evidence="3 4">
    <name type="scientific">Cohnella fermenti</name>
    <dbReference type="NCBI Taxonomy" id="2565925"/>
    <lineage>
        <taxon>Bacteria</taxon>
        <taxon>Bacillati</taxon>
        <taxon>Bacillota</taxon>
        <taxon>Bacilli</taxon>
        <taxon>Bacillales</taxon>
        <taxon>Paenibacillaceae</taxon>
        <taxon>Cohnella</taxon>
    </lineage>
</organism>
<keyword evidence="4" id="KW-1185">Reference proteome</keyword>